<reference evidence="1 2" key="1">
    <citation type="journal article" date="2015" name="Genome Announc.">
        <title>Expanding the biotechnology potential of lactobacilli through comparative genomics of 213 strains and associated genera.</title>
        <authorList>
            <person name="Sun Z."/>
            <person name="Harris H.M."/>
            <person name="McCann A."/>
            <person name="Guo C."/>
            <person name="Argimon S."/>
            <person name="Zhang W."/>
            <person name="Yang X."/>
            <person name="Jeffery I.B."/>
            <person name="Cooney J.C."/>
            <person name="Kagawa T.F."/>
            <person name="Liu W."/>
            <person name="Song Y."/>
            <person name="Salvetti E."/>
            <person name="Wrobel A."/>
            <person name="Rasinkangas P."/>
            <person name="Parkhill J."/>
            <person name="Rea M.C."/>
            <person name="O'Sullivan O."/>
            <person name="Ritari J."/>
            <person name="Douillard F.P."/>
            <person name="Paul Ross R."/>
            <person name="Yang R."/>
            <person name="Briner A.E."/>
            <person name="Felis G.E."/>
            <person name="de Vos W.M."/>
            <person name="Barrangou R."/>
            <person name="Klaenhammer T.R."/>
            <person name="Caufield P.W."/>
            <person name="Cui Y."/>
            <person name="Zhang H."/>
            <person name="O'Toole P.W."/>
        </authorList>
    </citation>
    <scope>NUCLEOTIDE SEQUENCE [LARGE SCALE GENOMIC DNA]</scope>
    <source>
        <strain evidence="1 2">DSM 16043</strain>
    </source>
</reference>
<dbReference type="EMBL" id="AZFM01000063">
    <property type="protein sequence ID" value="KRL87579.1"/>
    <property type="molecule type" value="Genomic_DNA"/>
</dbReference>
<dbReference type="PATRIC" id="fig|1423763.3.peg.1756"/>
<dbReference type="STRING" id="1423763.FC46_GL001728"/>
<sequence>MGNQVGRKSANTFEIICHITTTKEFVPFSQLETAVNNVIQSFTGKDLNKLAQFSNKDFSLEILTRYLSVMINN</sequence>
<comment type="caution">
    <text evidence="1">The sequence shown here is derived from an EMBL/GenBank/DDBJ whole genome shotgun (WGS) entry which is preliminary data.</text>
</comment>
<accession>A0A0R1UD27</accession>
<keyword evidence="2" id="KW-1185">Reference proteome</keyword>
<gene>
    <name evidence="1" type="ORF">FC46_GL001728</name>
</gene>
<name>A0A0R1UD27_9LACO</name>
<evidence type="ECO:0000313" key="2">
    <source>
        <dbReference type="Proteomes" id="UP000051036"/>
    </source>
</evidence>
<protein>
    <submittedName>
        <fullName evidence="1">Uncharacterized protein</fullName>
    </submittedName>
</protein>
<dbReference type="Proteomes" id="UP000051036">
    <property type="component" value="Unassembled WGS sequence"/>
</dbReference>
<evidence type="ECO:0000313" key="1">
    <source>
        <dbReference type="EMBL" id="KRL87579.1"/>
    </source>
</evidence>
<organism evidence="1 2">
    <name type="scientific">Lactobacillus kalixensis DSM 16043</name>
    <dbReference type="NCBI Taxonomy" id="1423763"/>
    <lineage>
        <taxon>Bacteria</taxon>
        <taxon>Bacillati</taxon>
        <taxon>Bacillota</taxon>
        <taxon>Bacilli</taxon>
        <taxon>Lactobacillales</taxon>
        <taxon>Lactobacillaceae</taxon>
        <taxon>Lactobacillus</taxon>
    </lineage>
</organism>
<proteinExistence type="predicted"/>
<dbReference type="AlphaFoldDB" id="A0A0R1UD27"/>